<evidence type="ECO:0000256" key="1">
    <source>
        <dbReference type="ARBA" id="ARBA00007362"/>
    </source>
</evidence>
<dbReference type="InterPro" id="IPR037185">
    <property type="entry name" value="EmrE-like"/>
</dbReference>
<gene>
    <name evidence="4" type="ORF">GKO46_11460</name>
    <name evidence="5" type="ORF">GKO48_10075</name>
</gene>
<evidence type="ECO:0000313" key="5">
    <source>
        <dbReference type="EMBL" id="WFG39948.1"/>
    </source>
</evidence>
<dbReference type="EMBL" id="CP046147">
    <property type="protein sequence ID" value="WFG39948.1"/>
    <property type="molecule type" value="Genomic_DNA"/>
</dbReference>
<dbReference type="RefSeq" id="WP_342826283.1">
    <property type="nucleotide sequence ID" value="NZ_CP046146.1"/>
</dbReference>
<feature type="domain" description="EamA" evidence="3">
    <location>
        <begin position="2"/>
        <end position="137"/>
    </location>
</feature>
<feature type="transmembrane region" description="Helical" evidence="2">
    <location>
        <begin position="201"/>
        <end position="225"/>
    </location>
</feature>
<dbReference type="Proteomes" id="UP001219901">
    <property type="component" value="Chromosome"/>
</dbReference>
<feature type="transmembrane region" description="Helical" evidence="2">
    <location>
        <begin position="120"/>
        <end position="138"/>
    </location>
</feature>
<feature type="transmembrane region" description="Helical" evidence="2">
    <location>
        <begin position="6"/>
        <end position="24"/>
    </location>
</feature>
<dbReference type="Gene3D" id="1.10.3730.20">
    <property type="match status" value="2"/>
</dbReference>
<keyword evidence="2" id="KW-0812">Transmembrane</keyword>
<proteinExistence type="inferred from homology"/>
<dbReference type="PANTHER" id="PTHR22911">
    <property type="entry name" value="ACYL-MALONYL CONDENSING ENZYME-RELATED"/>
    <property type="match status" value="1"/>
</dbReference>
<sequence length="309" mass="32397">MGELAAVANAIVWALTGVVTKGVGKNVRPTHIVAAQVWIGLAFLLTVGFVVGEIDALINVEFRSAMFLAGGALINTAGSLVFWLALSRGTVSTVYPTTQSIFISISVLAGWLFLDDTPQVGVIGGAALIIGGVILLNLKPAVPADDSSDDEHEQAATGIRNASPKKYRGDFVGIGLGIATSFLWAGGFLSTVIGLEDTPPVAAATIRNLVPAILFVSVAIFFPAHRVTRVFKGNGRRLTLGAFMFAFSALTFVIALDNAPPSVVVVLVNTSPMWAVVFATIVLRERLGRYAIAGALLSMAGIFVTLAFR</sequence>
<dbReference type="EMBL" id="WMBE01000003">
    <property type="protein sequence ID" value="MDG0867684.1"/>
    <property type="molecule type" value="Genomic_DNA"/>
</dbReference>
<keyword evidence="2" id="KW-0472">Membrane</keyword>
<organism evidence="5 6">
    <name type="scientific">Candidatus Lucifugimonas marina</name>
    <dbReference type="NCBI Taxonomy" id="3038979"/>
    <lineage>
        <taxon>Bacteria</taxon>
        <taxon>Bacillati</taxon>
        <taxon>Chloroflexota</taxon>
        <taxon>Dehalococcoidia</taxon>
        <taxon>SAR202 cluster</taxon>
        <taxon>Candidatus Lucifugimonadales</taxon>
        <taxon>Candidatus Lucifugimonadaceae</taxon>
        <taxon>Candidatus Lucifugimonas</taxon>
    </lineage>
</organism>
<name>A0AAJ5ZKP4_9CHLR</name>
<feature type="transmembrane region" description="Helical" evidence="2">
    <location>
        <begin position="237"/>
        <end position="256"/>
    </location>
</feature>
<dbReference type="GO" id="GO:0016020">
    <property type="term" value="C:membrane"/>
    <property type="evidence" value="ECO:0007669"/>
    <property type="project" value="InterPro"/>
</dbReference>
<evidence type="ECO:0000259" key="3">
    <source>
        <dbReference type="Pfam" id="PF00892"/>
    </source>
</evidence>
<comment type="similarity">
    <text evidence="1">Belongs to the EamA transporter family.</text>
</comment>
<reference evidence="5" key="2">
    <citation type="journal article" date="2023" name="Nat. Commun.">
        <title>Cultivation of marine bacteria of the SAR202 clade.</title>
        <authorList>
            <person name="Lim Y."/>
            <person name="Seo J.H."/>
            <person name="Giovannoni S.J."/>
            <person name="Kang I."/>
            <person name="Cho J.C."/>
        </authorList>
    </citation>
    <scope>NUCLEOTIDE SEQUENCE</scope>
    <source>
        <strain evidence="5">JH1073</strain>
    </source>
</reference>
<feature type="transmembrane region" description="Helical" evidence="2">
    <location>
        <begin position="290"/>
        <end position="308"/>
    </location>
</feature>
<dbReference type="Proteomes" id="UP001321249">
    <property type="component" value="Unassembled WGS sequence"/>
</dbReference>
<evidence type="ECO:0000256" key="2">
    <source>
        <dbReference type="SAM" id="Phobius"/>
    </source>
</evidence>
<feature type="transmembrane region" description="Helical" evidence="2">
    <location>
        <begin position="64"/>
        <end position="86"/>
    </location>
</feature>
<dbReference type="Pfam" id="PF00892">
    <property type="entry name" value="EamA"/>
    <property type="match status" value="2"/>
</dbReference>
<feature type="transmembrane region" description="Helical" evidence="2">
    <location>
        <begin position="31"/>
        <end position="52"/>
    </location>
</feature>
<keyword evidence="2" id="KW-1133">Transmembrane helix</keyword>
<reference evidence="6" key="3">
    <citation type="submission" date="2023-06" db="EMBL/GenBank/DDBJ databases">
        <title>Pangenomics reveal diversification of enzyme families and niche specialization in globally abundant SAR202 bacteria.</title>
        <authorList>
            <person name="Saw J.H.W."/>
        </authorList>
    </citation>
    <scope>NUCLEOTIDE SEQUENCE [LARGE SCALE GENOMIC DNA]</scope>
    <source>
        <strain evidence="6">JH1073</strain>
    </source>
</reference>
<reference evidence="6 7" key="1">
    <citation type="submission" date="2019-11" db="EMBL/GenBank/DDBJ databases">
        <authorList>
            <person name="Cho J.-C."/>
        </authorList>
    </citation>
    <scope>NUCLEOTIDE SEQUENCE [LARGE SCALE GENOMIC DNA]</scope>
    <source>
        <strain evidence="5 6">JH1073</strain>
        <strain evidence="4 7">JH702</strain>
    </source>
</reference>
<feature type="transmembrane region" description="Helical" evidence="2">
    <location>
        <begin position="171"/>
        <end position="195"/>
    </location>
</feature>
<keyword evidence="6" id="KW-1185">Reference proteome</keyword>
<feature type="transmembrane region" description="Helical" evidence="2">
    <location>
        <begin position="93"/>
        <end position="114"/>
    </location>
</feature>
<evidence type="ECO:0000313" key="7">
    <source>
        <dbReference type="Proteomes" id="UP001321249"/>
    </source>
</evidence>
<feature type="domain" description="EamA" evidence="3">
    <location>
        <begin position="173"/>
        <end position="306"/>
    </location>
</feature>
<dbReference type="SUPFAM" id="SSF103481">
    <property type="entry name" value="Multidrug resistance efflux transporter EmrE"/>
    <property type="match status" value="2"/>
</dbReference>
<dbReference type="PANTHER" id="PTHR22911:SF137">
    <property type="entry name" value="SOLUTE CARRIER FAMILY 35 MEMBER G2-RELATED"/>
    <property type="match status" value="1"/>
</dbReference>
<evidence type="ECO:0000313" key="6">
    <source>
        <dbReference type="Proteomes" id="UP001219901"/>
    </source>
</evidence>
<protein>
    <submittedName>
        <fullName evidence="5">EamA family transporter</fullName>
    </submittedName>
</protein>
<dbReference type="AlphaFoldDB" id="A0AAJ5ZKP4"/>
<accession>A0AAJ5ZKP4</accession>
<evidence type="ECO:0000313" key="4">
    <source>
        <dbReference type="EMBL" id="MDG0867684.1"/>
    </source>
</evidence>
<dbReference type="InterPro" id="IPR000620">
    <property type="entry name" value="EamA_dom"/>
</dbReference>
<feature type="transmembrane region" description="Helical" evidence="2">
    <location>
        <begin position="262"/>
        <end position="283"/>
    </location>
</feature>